<feature type="signal peptide" evidence="2">
    <location>
        <begin position="1"/>
        <end position="28"/>
    </location>
</feature>
<dbReference type="PANTHER" id="PTHR14374">
    <property type="entry name" value="FOIE GRAS"/>
    <property type="match status" value="1"/>
</dbReference>
<evidence type="ECO:0000256" key="2">
    <source>
        <dbReference type="SAM" id="SignalP"/>
    </source>
</evidence>
<comment type="caution">
    <text evidence="5">The sequence shown here is derived from an EMBL/GenBank/DDBJ whole genome shotgun (WGS) entry which is preliminary data.</text>
</comment>
<dbReference type="Pfam" id="PF07919">
    <property type="entry name" value="Gryzun"/>
    <property type="match status" value="1"/>
</dbReference>
<evidence type="ECO:0008006" key="7">
    <source>
        <dbReference type="Google" id="ProtNLM"/>
    </source>
</evidence>
<feature type="compositionally biased region" description="Low complexity" evidence="1">
    <location>
        <begin position="1488"/>
        <end position="1509"/>
    </location>
</feature>
<organism evidence="5 6">
    <name type="scientific">Polyrhizophydium stewartii</name>
    <dbReference type="NCBI Taxonomy" id="2732419"/>
    <lineage>
        <taxon>Eukaryota</taxon>
        <taxon>Fungi</taxon>
        <taxon>Fungi incertae sedis</taxon>
        <taxon>Chytridiomycota</taxon>
        <taxon>Chytridiomycota incertae sedis</taxon>
        <taxon>Chytridiomycetes</taxon>
        <taxon>Rhizophydiales</taxon>
        <taxon>Rhizophydiales incertae sedis</taxon>
        <taxon>Polyrhizophydium</taxon>
    </lineage>
</organism>
<dbReference type="Proteomes" id="UP001527925">
    <property type="component" value="Unassembled WGS sequence"/>
</dbReference>
<evidence type="ECO:0000313" key="6">
    <source>
        <dbReference type="Proteomes" id="UP001527925"/>
    </source>
</evidence>
<dbReference type="Pfam" id="PF11817">
    <property type="entry name" value="Foie-gras_1"/>
    <property type="match status" value="1"/>
</dbReference>
<gene>
    <name evidence="5" type="ORF">HK105_205208</name>
</gene>
<dbReference type="InterPro" id="IPR012880">
    <property type="entry name" value="Gryzun"/>
</dbReference>
<evidence type="ECO:0000259" key="3">
    <source>
        <dbReference type="Pfam" id="PF07919"/>
    </source>
</evidence>
<dbReference type="PANTHER" id="PTHR14374:SF0">
    <property type="entry name" value="TRAFFICKING PROTEIN PARTICLE COMPLEX SUBUNIT 11"/>
    <property type="match status" value="1"/>
</dbReference>
<feature type="region of interest" description="Disordered" evidence="1">
    <location>
        <begin position="1484"/>
        <end position="1568"/>
    </location>
</feature>
<proteinExistence type="predicted"/>
<evidence type="ECO:0000313" key="5">
    <source>
        <dbReference type="EMBL" id="KAL2915343.1"/>
    </source>
</evidence>
<evidence type="ECO:0000259" key="4">
    <source>
        <dbReference type="Pfam" id="PF11817"/>
    </source>
</evidence>
<protein>
    <recommendedName>
        <fullName evidence="7">Trafficking protein particle complex subunit 11 domain-containing protein</fullName>
    </recommendedName>
</protein>
<sequence>MEQFPPEFVLHHVPLFAVLGLGTGEAGAAPGTQPQPPPPASGLPGSAAAAGDSLAARRAALDGATQAAKRSLLALLLARNNASVWDTRAPRTLFRTIAIDKTHSFPRRQSAAKTAGSATPSPLSPLNPASPMFPDGIISPLWVGRHRDVLPAVVVGFYELWESVDPSSRRDPLGAQQVSSLERDRDLLLVNEINEKRKQVQDCGIKFAAVLIVRQYRIDDPLVDERISFVRRGAMLDRHTQFSLSLLADGGIQPDLAAFVEMLQKNLYELAAQYYRDHEKRIKKKKNRVGASGRAPLPGGSASIAPAGSAAGMAVSAPAGVSALAMPPSAASHGGLMGASVGSSFSGGGRQLSAQGWGVRYDFKLGVFAECRQDLDTALKYYDSAYNGMIGLLQQSQTSGGLFAPGSGGGLGAAPTAPPEIPPGSARWTEARVFVDALSIKMFKLLLYTNHPVSALIQLHKHFVHSREFPEFKCTTPSFDGALPAPTTVAGLGHLVNAPGGGSFEYWAWAANHFRAFGELVEIASSRMQLTLPYPPPGSAANQAQSLLNAVSNTGLNLIAGESAASLFSPFSSVNPVFTVQHAGFYYLVAARCAEERWYKFNKAASSSISRKSLSLYDARMPTRSNSLDALAATQMQQESALELERGVDHALVVIELLTKAYEQFKKSRGSRMTLFLASDIARVYEEGGRFDMALKFFDRIGKTYRREHWFAILASVNRWTIKCAQQLGLHSVVLEALVELLSPKVSPSIQDRQHVLSEIQAILGSGTACPSLPRPAARLHAQIDMDQISGFIQCGVQFKSPQAHVLETVHYQVHLSAAAGFGAQAKSSPVSLPISHVLVKFSNSQFDLCVLPLSSDGTDFSSSAQSDAAAWNDRKVELVLCADSSREPVAQENSQAFWVKRANVAHLPAGKTCVFQGSLCASENQELWIASVHVVLETPLAKLELVFKIPERPLSHAKRRWLHAPDASAVPRWTDLPGRGELSIIRIEQRKPKISARFSFVTPAYLGEYLPVTLELLSSETEPMRVFFTSRLTIGAEPGGPVDQHAQFVLNKSDLEPPVCETRPQRSPSPQHHAAKMEIDVGTIAPQQRLTTEFYVRVPARPGPRMITGILSGLFISSPIEIAVDPETGAWDLSDTRLLSKPNDDAAIVVFESPFDVTAEVQQIGSQALADESPSGMLGGVGSLALDLRRSYEWFMNVCVRMLGRWAIEVEGASLVIPELNNSSSVSLRSVELQRPPDKVDEAARWTRGHVRSYVFRIETGVDVLAGGSKVETGLLAIKWRRLEPSAGEWVCTATDMPRIELPAEILRVYADIPGSITVGVPFDVRYLIQNTTLHLAELVSYVESSDHFVFAGYKQVNFRVLPLSTHTITFRLVPLSSGRCSLPQLKTLKHTDAAMISAAKESSDKSTGSGAAAAAAEAAAAAAREKVFSVLANKLHLQGSKHGELHVFVRPALGPDDPQLQLQLETQKQTSSAVCKAFDDVKANEPSSTSTSPTSSAIPTQSPQASLQPPPSALTVPSASRTAVPSSSTATPIAQPRQSGAPDPIVVNAPPSARTPGSGTAAAPGSIGTMAPGWSLSGSDRARAALSALVGVVLAAAMG</sequence>
<dbReference type="InterPro" id="IPR021773">
    <property type="entry name" value="TPC11"/>
</dbReference>
<feature type="domain" description="Gryzun putative trafficking through Golgi" evidence="3">
    <location>
        <begin position="1247"/>
        <end position="1388"/>
    </location>
</feature>
<feature type="chain" id="PRO_5045988759" description="Trafficking protein particle complex subunit 11 domain-containing protein" evidence="2">
    <location>
        <begin position="29"/>
        <end position="1601"/>
    </location>
</feature>
<name>A0ABR4N784_9FUNG</name>
<feature type="domain" description="Trafficking protein particle complex subunit 11" evidence="4">
    <location>
        <begin position="427"/>
        <end position="743"/>
    </location>
</feature>
<feature type="region of interest" description="Disordered" evidence="1">
    <location>
        <begin position="26"/>
        <end position="49"/>
    </location>
</feature>
<accession>A0ABR4N784</accession>
<reference evidence="5 6" key="1">
    <citation type="submission" date="2023-09" db="EMBL/GenBank/DDBJ databases">
        <title>Pangenome analysis of Batrachochytrium dendrobatidis and related Chytrids.</title>
        <authorList>
            <person name="Yacoub M.N."/>
            <person name="Stajich J.E."/>
            <person name="James T.Y."/>
        </authorList>
    </citation>
    <scope>NUCLEOTIDE SEQUENCE [LARGE SCALE GENOMIC DNA]</scope>
    <source>
        <strain evidence="5 6">JEL0888</strain>
    </source>
</reference>
<keyword evidence="2" id="KW-0732">Signal</keyword>
<dbReference type="EMBL" id="JADGIZ020000025">
    <property type="protein sequence ID" value="KAL2915343.1"/>
    <property type="molecule type" value="Genomic_DNA"/>
</dbReference>
<evidence type="ECO:0000256" key="1">
    <source>
        <dbReference type="SAM" id="MobiDB-lite"/>
    </source>
</evidence>
<feature type="compositionally biased region" description="Polar residues" evidence="1">
    <location>
        <begin position="1517"/>
        <end position="1540"/>
    </location>
</feature>
<feature type="region of interest" description="Disordered" evidence="1">
    <location>
        <begin position="105"/>
        <end position="124"/>
    </location>
</feature>
<keyword evidence="6" id="KW-1185">Reference proteome</keyword>